<evidence type="ECO:0000256" key="1">
    <source>
        <dbReference type="ARBA" id="ARBA00022603"/>
    </source>
</evidence>
<comment type="caution">
    <text evidence="3">The sequence shown here is derived from an EMBL/GenBank/DDBJ whole genome shotgun (WGS) entry which is preliminary data.</text>
</comment>
<accession>A0AAD9U3F7</accession>
<organism evidence="3 4">
    <name type="scientific">Dipteronia dyeriana</name>
    <dbReference type="NCBI Taxonomy" id="168575"/>
    <lineage>
        <taxon>Eukaryota</taxon>
        <taxon>Viridiplantae</taxon>
        <taxon>Streptophyta</taxon>
        <taxon>Embryophyta</taxon>
        <taxon>Tracheophyta</taxon>
        <taxon>Spermatophyta</taxon>
        <taxon>Magnoliopsida</taxon>
        <taxon>eudicotyledons</taxon>
        <taxon>Gunneridae</taxon>
        <taxon>Pentapetalae</taxon>
        <taxon>rosids</taxon>
        <taxon>malvids</taxon>
        <taxon>Sapindales</taxon>
        <taxon>Sapindaceae</taxon>
        <taxon>Hippocastanoideae</taxon>
        <taxon>Acereae</taxon>
        <taxon>Dipteronia</taxon>
    </lineage>
</organism>
<sequence length="102" mass="11686">MSVRKNGSFDYISVTPLYTQVDYGVLRDQMSKSTLIGKDTFIVVEYPIRTDMLESSGCLVKALSFVSLATDFIYNYLSRDVTTSVGYDYILRQEFPLLVWDD</sequence>
<dbReference type="GO" id="GO:0031167">
    <property type="term" value="P:rRNA methylation"/>
    <property type="evidence" value="ECO:0007669"/>
    <property type="project" value="InterPro"/>
</dbReference>
<proteinExistence type="predicted"/>
<reference evidence="3" key="1">
    <citation type="journal article" date="2023" name="Plant J.">
        <title>Genome sequences and population genomics provide insights into the demographic history, inbreeding, and mutation load of two 'living fossil' tree species of Dipteronia.</title>
        <authorList>
            <person name="Feng Y."/>
            <person name="Comes H.P."/>
            <person name="Chen J."/>
            <person name="Zhu S."/>
            <person name="Lu R."/>
            <person name="Zhang X."/>
            <person name="Li P."/>
            <person name="Qiu J."/>
            <person name="Olsen K.M."/>
            <person name="Qiu Y."/>
        </authorList>
    </citation>
    <scope>NUCLEOTIDE SEQUENCE</scope>
    <source>
        <strain evidence="3">KIB01</strain>
    </source>
</reference>
<evidence type="ECO:0000313" key="4">
    <source>
        <dbReference type="Proteomes" id="UP001280121"/>
    </source>
</evidence>
<dbReference type="AlphaFoldDB" id="A0AAD9U3F7"/>
<keyword evidence="1" id="KW-0489">Methyltransferase</keyword>
<keyword evidence="4" id="KW-1185">Reference proteome</keyword>
<dbReference type="Proteomes" id="UP001280121">
    <property type="component" value="Unassembled WGS sequence"/>
</dbReference>
<keyword evidence="2" id="KW-0808">Transferase</keyword>
<dbReference type="PANTHER" id="PTHR43542:SF1">
    <property type="entry name" value="METHYLTRANSFERASE"/>
    <property type="match status" value="1"/>
</dbReference>
<protein>
    <submittedName>
        <fullName evidence="3">Uncharacterized protein</fullName>
    </submittedName>
</protein>
<dbReference type="GO" id="GO:0008168">
    <property type="term" value="F:methyltransferase activity"/>
    <property type="evidence" value="ECO:0007669"/>
    <property type="project" value="UniProtKB-KW"/>
</dbReference>
<dbReference type="EMBL" id="JANJYI010000006">
    <property type="protein sequence ID" value="KAK2646645.1"/>
    <property type="molecule type" value="Genomic_DNA"/>
</dbReference>
<dbReference type="PANTHER" id="PTHR43542">
    <property type="entry name" value="METHYLTRANSFERASE"/>
    <property type="match status" value="1"/>
</dbReference>
<gene>
    <name evidence="3" type="ORF">Ddye_021840</name>
</gene>
<name>A0AAD9U3F7_9ROSI</name>
<evidence type="ECO:0000256" key="2">
    <source>
        <dbReference type="ARBA" id="ARBA00022679"/>
    </source>
</evidence>
<dbReference type="InterPro" id="IPR004398">
    <property type="entry name" value="RNA_MeTrfase_RsmD"/>
</dbReference>
<evidence type="ECO:0000313" key="3">
    <source>
        <dbReference type="EMBL" id="KAK2646645.1"/>
    </source>
</evidence>